<dbReference type="Pfam" id="PF13439">
    <property type="entry name" value="Glyco_transf_4"/>
    <property type="match status" value="1"/>
</dbReference>
<gene>
    <name evidence="3" type="ORF">BN631_00507</name>
</gene>
<feature type="domain" description="Glycosyl transferase family 1" evidence="1">
    <location>
        <begin position="183"/>
        <end position="300"/>
    </location>
</feature>
<evidence type="ECO:0000259" key="2">
    <source>
        <dbReference type="Pfam" id="PF13439"/>
    </source>
</evidence>
<organism evidence="3 4">
    <name type="scientific">Amedibacillus dolichus CAG:375</name>
    <dbReference type="NCBI Taxonomy" id="1263076"/>
    <lineage>
        <taxon>Bacteria</taxon>
        <taxon>Bacillati</taxon>
        <taxon>Bacillota</taxon>
        <taxon>Erysipelotrichia</taxon>
        <taxon>Erysipelotrichales</taxon>
        <taxon>Erysipelotrichaceae</taxon>
        <taxon>Amedibacillus</taxon>
    </lineage>
</organism>
<dbReference type="RefSeq" id="WP_022420021.1">
    <property type="nucleotide sequence ID" value="NZ_FR898542.1"/>
</dbReference>
<reference evidence="3" key="1">
    <citation type="submission" date="2012-11" db="EMBL/GenBank/DDBJ databases">
        <title>Dependencies among metagenomic species, viruses, plasmids and units of genetic variation.</title>
        <authorList>
            <person name="Nielsen H.B."/>
            <person name="Almeida M."/>
            <person name="Juncker A.S."/>
            <person name="Rasmussen S."/>
            <person name="Li J."/>
            <person name="Sunagawa S."/>
            <person name="Plichta D."/>
            <person name="Gautier L."/>
            <person name="Le Chatelier E."/>
            <person name="Peletier E."/>
            <person name="Bonde I."/>
            <person name="Nielsen T."/>
            <person name="Manichanh C."/>
            <person name="Arumugam M."/>
            <person name="Batto J."/>
            <person name="Santos M.B.Q.D."/>
            <person name="Blom N."/>
            <person name="Borruel N."/>
            <person name="Burgdorf K.S."/>
            <person name="Boumezbeur F."/>
            <person name="Casellas F."/>
            <person name="Dore J."/>
            <person name="Guarner F."/>
            <person name="Hansen T."/>
            <person name="Hildebrand F."/>
            <person name="Kaas R.S."/>
            <person name="Kennedy S."/>
            <person name="Kristiansen K."/>
            <person name="Kultima J.R."/>
            <person name="Leonard P."/>
            <person name="Levenez F."/>
            <person name="Lund O."/>
            <person name="Moumen B."/>
            <person name="Le Paslier D."/>
            <person name="Pons N."/>
            <person name="Pedersen O."/>
            <person name="Prifti E."/>
            <person name="Qin J."/>
            <person name="Raes J."/>
            <person name="Tap J."/>
            <person name="Tims S."/>
            <person name="Ussery D.W."/>
            <person name="Yamada T."/>
            <person name="MetaHit consortium"/>
            <person name="Renault P."/>
            <person name="Sicheritz-Ponten T."/>
            <person name="Bork P."/>
            <person name="Wang J."/>
            <person name="Brunak S."/>
            <person name="Ehrlich S.D."/>
        </authorList>
    </citation>
    <scope>NUCLEOTIDE SEQUENCE [LARGE SCALE GENOMIC DNA]</scope>
</reference>
<dbReference type="PANTHER" id="PTHR45947:SF3">
    <property type="entry name" value="SULFOQUINOVOSYL TRANSFERASE SQD2"/>
    <property type="match status" value="1"/>
</dbReference>
<sequence length="378" mass="43703">MGEPKRVLHILQRMEAGGTQALLMNIYRKIDRSKLQFDFLVVYSEKQFYDDEVLNLGGKIYRSTFREDLNLFKFCKYLNSFFREHNTEYDIVHVHAYTIGYFCLKYAEKWGIPVRIAHSHSNAVSKDFTRFFKYPMKKLFLIHANEYFACSKEAGDFLFGNKGFKILNNSIDSKKFIYNDDNREQFRKQLGIDDCFVIGHVGRFHIEKNHKFLLEIFNEILKINSKAKLLLTGSGPLEKEIREIVRQKNLEDAVIFLGNRNDMENVFHALDIFVLPSSFEGLGIAAIEAQAAGIPSICSDGLPEIANISPLFYKVSLRKNVAEWAQVCIQAAGNKYAHMDMHEYVINAGFDIDVTSKEVQQFYLEKIQCIDLDRCSNS</sequence>
<accession>R7G9Q8</accession>
<comment type="caution">
    <text evidence="3">The sequence shown here is derived from an EMBL/GenBank/DDBJ whole genome shotgun (WGS) entry which is preliminary data.</text>
</comment>
<keyword evidence="3" id="KW-0808">Transferase</keyword>
<proteinExistence type="predicted"/>
<dbReference type="Gene3D" id="3.40.50.2000">
    <property type="entry name" value="Glycogen Phosphorylase B"/>
    <property type="match status" value="2"/>
</dbReference>
<dbReference type="CDD" id="cd03812">
    <property type="entry name" value="GT4_CapH-like"/>
    <property type="match status" value="1"/>
</dbReference>
<feature type="domain" description="Glycosyltransferase subfamily 4-like N-terminal" evidence="2">
    <location>
        <begin position="17"/>
        <end position="163"/>
    </location>
</feature>
<dbReference type="GO" id="GO:0016757">
    <property type="term" value="F:glycosyltransferase activity"/>
    <property type="evidence" value="ECO:0007669"/>
    <property type="project" value="InterPro"/>
</dbReference>
<dbReference type="Proteomes" id="UP000018093">
    <property type="component" value="Unassembled WGS sequence"/>
</dbReference>
<protein>
    <submittedName>
        <fullName evidence="3">Glycosyltransferase group 1 family protein</fullName>
    </submittedName>
</protein>
<evidence type="ECO:0000313" key="3">
    <source>
        <dbReference type="EMBL" id="CDE23875.1"/>
    </source>
</evidence>
<dbReference type="InterPro" id="IPR050194">
    <property type="entry name" value="Glycosyltransferase_grp1"/>
</dbReference>
<dbReference type="AlphaFoldDB" id="R7G9Q8"/>
<evidence type="ECO:0000259" key="1">
    <source>
        <dbReference type="Pfam" id="PF00534"/>
    </source>
</evidence>
<dbReference type="InterPro" id="IPR001296">
    <property type="entry name" value="Glyco_trans_1"/>
</dbReference>
<dbReference type="InterPro" id="IPR028098">
    <property type="entry name" value="Glyco_trans_4-like_N"/>
</dbReference>
<evidence type="ECO:0000313" key="4">
    <source>
        <dbReference type="Proteomes" id="UP000018093"/>
    </source>
</evidence>
<dbReference type="Pfam" id="PF00534">
    <property type="entry name" value="Glycos_transf_1"/>
    <property type="match status" value="1"/>
</dbReference>
<dbReference type="EMBL" id="CBIN010000314">
    <property type="protein sequence ID" value="CDE23875.1"/>
    <property type="molecule type" value="Genomic_DNA"/>
</dbReference>
<name>R7G9Q8_9FIRM</name>
<dbReference type="SUPFAM" id="SSF53756">
    <property type="entry name" value="UDP-Glycosyltransferase/glycogen phosphorylase"/>
    <property type="match status" value="1"/>
</dbReference>
<dbReference type="PANTHER" id="PTHR45947">
    <property type="entry name" value="SULFOQUINOVOSYL TRANSFERASE SQD2"/>
    <property type="match status" value="1"/>
</dbReference>